<evidence type="ECO:0000256" key="1">
    <source>
        <dbReference type="SAM" id="Coils"/>
    </source>
</evidence>
<dbReference type="InterPro" id="IPR012336">
    <property type="entry name" value="Thioredoxin-like_fold"/>
</dbReference>
<dbReference type="Gene3D" id="3.40.30.10">
    <property type="entry name" value="Glutaredoxin"/>
    <property type="match status" value="1"/>
</dbReference>
<dbReference type="PROSITE" id="PS51257">
    <property type="entry name" value="PROKAR_LIPOPROTEIN"/>
    <property type="match status" value="1"/>
</dbReference>
<feature type="signal peptide" evidence="2">
    <location>
        <begin position="1"/>
        <end position="20"/>
    </location>
</feature>
<protein>
    <submittedName>
        <fullName evidence="4">Thiol:disulfide interchange protein DsbC</fullName>
    </submittedName>
</protein>
<feature type="coiled-coil region" evidence="1">
    <location>
        <begin position="233"/>
        <end position="265"/>
    </location>
</feature>
<name>A0A521B8F7_9BACT</name>
<evidence type="ECO:0000259" key="3">
    <source>
        <dbReference type="Pfam" id="PF13462"/>
    </source>
</evidence>
<keyword evidence="1" id="KW-0175">Coiled coil</keyword>
<evidence type="ECO:0000313" key="5">
    <source>
        <dbReference type="Proteomes" id="UP000317315"/>
    </source>
</evidence>
<evidence type="ECO:0000313" key="4">
    <source>
        <dbReference type="EMBL" id="SMO42990.1"/>
    </source>
</evidence>
<dbReference type="OrthoDB" id="12976at2"/>
<dbReference type="SUPFAM" id="SSF52833">
    <property type="entry name" value="Thioredoxin-like"/>
    <property type="match status" value="1"/>
</dbReference>
<dbReference type="Proteomes" id="UP000317315">
    <property type="component" value="Unassembled WGS sequence"/>
</dbReference>
<dbReference type="RefSeq" id="WP_142934143.1">
    <property type="nucleotide sequence ID" value="NZ_FXTM01000004.1"/>
</dbReference>
<dbReference type="PANTHER" id="PTHR35272">
    <property type="entry name" value="THIOL:DISULFIDE INTERCHANGE PROTEIN DSBC-RELATED"/>
    <property type="match status" value="1"/>
</dbReference>
<dbReference type="InterPro" id="IPR051470">
    <property type="entry name" value="Thiol:disulfide_interchange"/>
</dbReference>
<evidence type="ECO:0000256" key="2">
    <source>
        <dbReference type="SAM" id="SignalP"/>
    </source>
</evidence>
<accession>A0A521B8F7</accession>
<sequence length="303" mass="34672">MRILTALLLVSMFISGCSQANENVNKTEIKKEKKNVTQDEKIIRSILSPLKVQGVEVKKVEPAEVKVPGFKVYEVTIDDKRNHREIKKYVFLSKKGNYLALEMFKYKIKGDKVLLKPINPKNPVKELKTDVSFVRKVDEMLTKANIPHVIGKSNRKVYIVWDVFCPFCSAHFNQLEEIARKNNVEIHMIPLAVHGENSIKGLIYYTQIARERGAAEAFKELYSLGNGDFMKYAKNLEEKIKKGGIKLSKEEQNKIKETLKNVEKELLKNGVRATPTIIYAPPGEKKGYIHVGFKPIEEVLKEK</sequence>
<dbReference type="PANTHER" id="PTHR35272:SF3">
    <property type="entry name" value="THIOL:DISULFIDE INTERCHANGE PROTEIN DSBC"/>
    <property type="match status" value="1"/>
</dbReference>
<feature type="chain" id="PRO_5022062042" evidence="2">
    <location>
        <begin position="21"/>
        <end position="303"/>
    </location>
</feature>
<feature type="domain" description="Thioredoxin-like fold" evidence="3">
    <location>
        <begin position="147"/>
        <end position="278"/>
    </location>
</feature>
<dbReference type="Pfam" id="PF13462">
    <property type="entry name" value="Thioredoxin_4"/>
    <property type="match status" value="1"/>
</dbReference>
<dbReference type="InterPro" id="IPR036249">
    <property type="entry name" value="Thioredoxin-like_sf"/>
</dbReference>
<dbReference type="EMBL" id="FXTM01000004">
    <property type="protein sequence ID" value="SMO42990.1"/>
    <property type="molecule type" value="Genomic_DNA"/>
</dbReference>
<gene>
    <name evidence="4" type="ORF">SAMN06269117_10449</name>
</gene>
<reference evidence="4 5" key="1">
    <citation type="submission" date="2017-05" db="EMBL/GenBank/DDBJ databases">
        <authorList>
            <person name="Varghese N."/>
            <person name="Submissions S."/>
        </authorList>
    </citation>
    <scope>NUCLEOTIDE SEQUENCE [LARGE SCALE GENOMIC DNA]</scope>
    <source>
        <strain evidence="4 5">DSM 16304</strain>
    </source>
</reference>
<keyword evidence="5" id="KW-1185">Reference proteome</keyword>
<keyword evidence="2" id="KW-0732">Signal</keyword>
<organism evidence="4 5">
    <name type="scientific">Balnearium lithotrophicum</name>
    <dbReference type="NCBI Taxonomy" id="223788"/>
    <lineage>
        <taxon>Bacteria</taxon>
        <taxon>Pseudomonadati</taxon>
        <taxon>Aquificota</taxon>
        <taxon>Aquificia</taxon>
        <taxon>Desulfurobacteriales</taxon>
        <taxon>Desulfurobacteriaceae</taxon>
        <taxon>Balnearium</taxon>
    </lineage>
</organism>
<proteinExistence type="predicted"/>
<dbReference type="AlphaFoldDB" id="A0A521B8F7"/>